<dbReference type="OrthoDB" id="4781at2759"/>
<dbReference type="FunFam" id="2.60.120.200:FF:000178">
    <property type="entry name" value="Glycoside hydrolase family 16 protein"/>
    <property type="match status" value="1"/>
</dbReference>
<evidence type="ECO:0000313" key="3">
    <source>
        <dbReference type="EMBL" id="RPB16551.1"/>
    </source>
</evidence>
<dbReference type="InterPro" id="IPR000757">
    <property type="entry name" value="Beta-glucanase-like"/>
</dbReference>
<dbReference type="EMBL" id="ML119108">
    <property type="protein sequence ID" value="RPB16551.1"/>
    <property type="molecule type" value="Genomic_DNA"/>
</dbReference>
<sequence length="412" mass="47086">MSQQGSTTGFSSSIGLNVPQRYFHSRRVKKGEVSQPWLAKKDPREKWVTIIPCIGLFFGLGIAGILIWHGISSVVNHKYCPVLMEDWSNGFREEIWSREVQVGGYGNGLFDYTTDTPENSFVGEDGRLHIRPTLQDEKLINTDNVLNLTAMGICTSAILKDCVIATNATNRTIINPVKSARIHTRKSASIRYGRVEVRAKLSKGKWLWPAIWMMPVENTYGAWPRSGEIDIAESRGNNWQYSQGGNDIISSTLHWGPDPANNGWWRTNVKHRALHTTYADKYHTFGLEWSEKYIFTYVDSRLLQVLYTNFQEPLWKRGNFPIASQNGSRYIDPWSQTGHPSTPFDQKFYLILNVAVGGTNGWFEDGKDLKPWVDGSPGAKKDFWDAREEWYSTWENNGDMIVDTVKMWQQCD</sequence>
<dbReference type="SUPFAM" id="SSF49899">
    <property type="entry name" value="Concanavalin A-like lectins/glucanases"/>
    <property type="match status" value="1"/>
</dbReference>
<protein>
    <submittedName>
        <fullName evidence="3">Concanavalin A-like lectin/glucanase</fullName>
    </submittedName>
</protein>
<dbReference type="PROSITE" id="PS51762">
    <property type="entry name" value="GH16_2"/>
    <property type="match status" value="1"/>
</dbReference>
<dbReference type="PANTHER" id="PTHR10963:SF62">
    <property type="entry name" value="GLUCAN 1,3-BETA-GLUCOSIDASE"/>
    <property type="match status" value="1"/>
</dbReference>
<keyword evidence="1" id="KW-1133">Transmembrane helix</keyword>
<proteinExistence type="predicted"/>
<dbReference type="GO" id="GO:0004553">
    <property type="term" value="F:hydrolase activity, hydrolyzing O-glycosyl compounds"/>
    <property type="evidence" value="ECO:0007669"/>
    <property type="project" value="InterPro"/>
</dbReference>
<dbReference type="PANTHER" id="PTHR10963">
    <property type="entry name" value="GLYCOSYL HYDROLASE-RELATED"/>
    <property type="match status" value="1"/>
</dbReference>
<dbReference type="Pfam" id="PF00722">
    <property type="entry name" value="Glyco_hydro_16"/>
    <property type="match status" value="1"/>
</dbReference>
<dbReference type="GO" id="GO:0030246">
    <property type="term" value="F:carbohydrate binding"/>
    <property type="evidence" value="ECO:0007669"/>
    <property type="project" value="UniProtKB-KW"/>
</dbReference>
<dbReference type="InterPro" id="IPR050546">
    <property type="entry name" value="Glycosyl_Hydrlase_16"/>
</dbReference>
<dbReference type="Gene3D" id="2.60.120.200">
    <property type="match status" value="1"/>
</dbReference>
<feature type="domain" description="GH16" evidence="2">
    <location>
        <begin position="85"/>
        <end position="412"/>
    </location>
</feature>
<accession>A0A3N4L7D9</accession>
<name>A0A3N4L7D9_9PEZI</name>
<dbReference type="Proteomes" id="UP000277580">
    <property type="component" value="Unassembled WGS sequence"/>
</dbReference>
<keyword evidence="4" id="KW-1185">Reference proteome</keyword>
<dbReference type="GO" id="GO:0005975">
    <property type="term" value="P:carbohydrate metabolic process"/>
    <property type="evidence" value="ECO:0007669"/>
    <property type="project" value="InterPro"/>
</dbReference>
<keyword evidence="3" id="KW-0430">Lectin</keyword>
<gene>
    <name evidence="3" type="ORF">P167DRAFT_556702</name>
</gene>
<keyword evidence="1" id="KW-0812">Transmembrane</keyword>
<dbReference type="STRING" id="1392247.A0A3N4L7D9"/>
<evidence type="ECO:0000313" key="4">
    <source>
        <dbReference type="Proteomes" id="UP000277580"/>
    </source>
</evidence>
<dbReference type="InParanoid" id="A0A3N4L7D9"/>
<organism evidence="3 4">
    <name type="scientific">Morchella conica CCBAS932</name>
    <dbReference type="NCBI Taxonomy" id="1392247"/>
    <lineage>
        <taxon>Eukaryota</taxon>
        <taxon>Fungi</taxon>
        <taxon>Dikarya</taxon>
        <taxon>Ascomycota</taxon>
        <taxon>Pezizomycotina</taxon>
        <taxon>Pezizomycetes</taxon>
        <taxon>Pezizales</taxon>
        <taxon>Morchellaceae</taxon>
        <taxon>Morchella</taxon>
    </lineage>
</organism>
<reference evidence="3 4" key="1">
    <citation type="journal article" date="2018" name="Nat. Ecol. Evol.">
        <title>Pezizomycetes genomes reveal the molecular basis of ectomycorrhizal truffle lifestyle.</title>
        <authorList>
            <person name="Murat C."/>
            <person name="Payen T."/>
            <person name="Noel B."/>
            <person name="Kuo A."/>
            <person name="Morin E."/>
            <person name="Chen J."/>
            <person name="Kohler A."/>
            <person name="Krizsan K."/>
            <person name="Balestrini R."/>
            <person name="Da Silva C."/>
            <person name="Montanini B."/>
            <person name="Hainaut M."/>
            <person name="Levati E."/>
            <person name="Barry K.W."/>
            <person name="Belfiori B."/>
            <person name="Cichocki N."/>
            <person name="Clum A."/>
            <person name="Dockter R.B."/>
            <person name="Fauchery L."/>
            <person name="Guy J."/>
            <person name="Iotti M."/>
            <person name="Le Tacon F."/>
            <person name="Lindquist E.A."/>
            <person name="Lipzen A."/>
            <person name="Malagnac F."/>
            <person name="Mello A."/>
            <person name="Molinier V."/>
            <person name="Miyauchi S."/>
            <person name="Poulain J."/>
            <person name="Riccioni C."/>
            <person name="Rubini A."/>
            <person name="Sitrit Y."/>
            <person name="Splivallo R."/>
            <person name="Traeger S."/>
            <person name="Wang M."/>
            <person name="Zifcakova L."/>
            <person name="Wipf D."/>
            <person name="Zambonelli A."/>
            <person name="Paolocci F."/>
            <person name="Nowrousian M."/>
            <person name="Ottonello S."/>
            <person name="Baldrian P."/>
            <person name="Spatafora J.W."/>
            <person name="Henrissat B."/>
            <person name="Nagy L.G."/>
            <person name="Aury J.M."/>
            <person name="Wincker P."/>
            <person name="Grigoriev I.V."/>
            <person name="Bonfante P."/>
            <person name="Martin F.M."/>
        </authorList>
    </citation>
    <scope>NUCLEOTIDE SEQUENCE [LARGE SCALE GENOMIC DNA]</scope>
    <source>
        <strain evidence="3 4">CCBAS932</strain>
    </source>
</reference>
<dbReference type="AlphaFoldDB" id="A0A3N4L7D9"/>
<feature type="transmembrane region" description="Helical" evidence="1">
    <location>
        <begin position="47"/>
        <end position="71"/>
    </location>
</feature>
<evidence type="ECO:0000256" key="1">
    <source>
        <dbReference type="SAM" id="Phobius"/>
    </source>
</evidence>
<keyword evidence="1" id="KW-0472">Membrane</keyword>
<dbReference type="InterPro" id="IPR013320">
    <property type="entry name" value="ConA-like_dom_sf"/>
</dbReference>
<evidence type="ECO:0000259" key="2">
    <source>
        <dbReference type="PROSITE" id="PS51762"/>
    </source>
</evidence>